<dbReference type="CDD" id="cd03349">
    <property type="entry name" value="LbH_XAT"/>
    <property type="match status" value="1"/>
</dbReference>
<name>A0ABX6TTH9_9SPHI</name>
<sequence length="169" mass="19228">MGRYSYISPNSLIHSSYIGQFCSIGPNVIIGYGDHPTKYISSSPMFYHAGNIFNKTFAKEEHYEHHKKVTIKNDVWIGANCYIKNGVVIGNGAVIAAGAVVIKDVPDYAIVGGIPARILKFRFGYETINKLLEIKWWNWDDEKLQKWQPFFIKEDIQPFIDAVEKINNA</sequence>
<dbReference type="InterPro" id="IPR011004">
    <property type="entry name" value="Trimer_LpxA-like_sf"/>
</dbReference>
<dbReference type="Pfam" id="PF00132">
    <property type="entry name" value="Hexapep"/>
    <property type="match status" value="1"/>
</dbReference>
<dbReference type="PANTHER" id="PTHR43300">
    <property type="entry name" value="ACETYLTRANSFERASE"/>
    <property type="match status" value="1"/>
</dbReference>
<accession>A0ABX6TTH9</accession>
<proteinExistence type="inferred from homology"/>
<evidence type="ECO:0000313" key="3">
    <source>
        <dbReference type="Proteomes" id="UP000516439"/>
    </source>
</evidence>
<evidence type="ECO:0000256" key="1">
    <source>
        <dbReference type="ARBA" id="ARBA00007274"/>
    </source>
</evidence>
<keyword evidence="3" id="KW-1185">Reference proteome</keyword>
<dbReference type="InterPro" id="IPR050179">
    <property type="entry name" value="Trans_hexapeptide_repeat"/>
</dbReference>
<gene>
    <name evidence="2" type="ORF">H9N25_02130</name>
</gene>
<dbReference type="Gene3D" id="2.160.10.10">
    <property type="entry name" value="Hexapeptide repeat proteins"/>
    <property type="match status" value="1"/>
</dbReference>
<protein>
    <submittedName>
        <fullName evidence="2">CatB-related O-acetyltransferase</fullName>
    </submittedName>
</protein>
<dbReference type="Proteomes" id="UP000516439">
    <property type="component" value="Chromosome"/>
</dbReference>
<dbReference type="PANTHER" id="PTHR43300:SF11">
    <property type="entry name" value="ACETYLTRANSFERASE RV3034C-RELATED"/>
    <property type="match status" value="1"/>
</dbReference>
<comment type="similarity">
    <text evidence="1">Belongs to the transferase hexapeptide repeat family.</text>
</comment>
<reference evidence="2 3" key="1">
    <citation type="submission" date="2020-09" db="EMBL/GenBank/DDBJ databases">
        <title>Pedobacter sp. SW-16 isolated from soil near Yeocheon.</title>
        <authorList>
            <person name="Im H.S."/>
            <person name="Joung Y."/>
            <person name="Lee S.-S."/>
        </authorList>
    </citation>
    <scope>NUCLEOTIDE SEQUENCE [LARGE SCALE GENOMIC DNA]</scope>
    <source>
        <strain evidence="2 3">SW-16</strain>
    </source>
</reference>
<evidence type="ECO:0000313" key="2">
    <source>
        <dbReference type="EMBL" id="QNR87060.1"/>
    </source>
</evidence>
<organism evidence="2 3">
    <name type="scientific">Pedobacter riviphilus</name>
    <dbReference type="NCBI Taxonomy" id="2766984"/>
    <lineage>
        <taxon>Bacteria</taxon>
        <taxon>Pseudomonadati</taxon>
        <taxon>Bacteroidota</taxon>
        <taxon>Sphingobacteriia</taxon>
        <taxon>Sphingobacteriales</taxon>
        <taxon>Sphingobacteriaceae</taxon>
        <taxon>Pedobacter</taxon>
    </lineage>
</organism>
<dbReference type="InterPro" id="IPR001451">
    <property type="entry name" value="Hexapep"/>
</dbReference>
<dbReference type="SUPFAM" id="SSF51161">
    <property type="entry name" value="Trimeric LpxA-like enzymes"/>
    <property type="match status" value="1"/>
</dbReference>
<dbReference type="EMBL" id="CP061171">
    <property type="protein sequence ID" value="QNR87060.1"/>
    <property type="molecule type" value="Genomic_DNA"/>
</dbReference>